<keyword evidence="3" id="KW-1185">Reference proteome</keyword>
<evidence type="ECO:0000256" key="1">
    <source>
        <dbReference type="SAM" id="SignalP"/>
    </source>
</evidence>
<name>A0A812P2J1_9DINO</name>
<dbReference type="EMBL" id="CAJNDS010002139">
    <property type="protein sequence ID" value="CAE7347578.1"/>
    <property type="molecule type" value="Genomic_DNA"/>
</dbReference>
<dbReference type="InterPro" id="IPR052969">
    <property type="entry name" value="Thr-specific_kinase-like"/>
</dbReference>
<dbReference type="GO" id="GO:0004674">
    <property type="term" value="F:protein serine/threonine kinase activity"/>
    <property type="evidence" value="ECO:0007669"/>
    <property type="project" value="TreeGrafter"/>
</dbReference>
<proteinExistence type="predicted"/>
<dbReference type="PANTHER" id="PTHR47763:SF1">
    <property type="entry name" value="DUF659 DOMAIN-CONTAINING PROTEIN"/>
    <property type="match status" value="1"/>
</dbReference>
<gene>
    <name evidence="2" type="primary">MAP3K2</name>
    <name evidence="2" type="ORF">SNAT2548_LOCUS18241</name>
</gene>
<dbReference type="Proteomes" id="UP000604046">
    <property type="component" value="Unassembled WGS sequence"/>
</dbReference>
<organism evidence="2 3">
    <name type="scientific">Symbiodinium natans</name>
    <dbReference type="NCBI Taxonomy" id="878477"/>
    <lineage>
        <taxon>Eukaryota</taxon>
        <taxon>Sar</taxon>
        <taxon>Alveolata</taxon>
        <taxon>Dinophyceae</taxon>
        <taxon>Suessiales</taxon>
        <taxon>Symbiodiniaceae</taxon>
        <taxon>Symbiodinium</taxon>
    </lineage>
</organism>
<evidence type="ECO:0000313" key="2">
    <source>
        <dbReference type="EMBL" id="CAE7347578.1"/>
    </source>
</evidence>
<comment type="caution">
    <text evidence="2">The sequence shown here is derived from an EMBL/GenBank/DDBJ whole genome shotgun (WGS) entry which is preliminary data.</text>
</comment>
<dbReference type="GO" id="GO:0005737">
    <property type="term" value="C:cytoplasm"/>
    <property type="evidence" value="ECO:0007669"/>
    <property type="project" value="TreeGrafter"/>
</dbReference>
<dbReference type="Gene3D" id="3.40.50.410">
    <property type="entry name" value="von Willebrand factor, type A domain"/>
    <property type="match status" value="1"/>
</dbReference>
<dbReference type="PANTHER" id="PTHR47763">
    <property type="entry name" value="ALPHA-PROTEIN KINASE VWKA"/>
    <property type="match status" value="1"/>
</dbReference>
<evidence type="ECO:0000313" key="3">
    <source>
        <dbReference type="Proteomes" id="UP000604046"/>
    </source>
</evidence>
<dbReference type="OrthoDB" id="430683at2759"/>
<feature type="chain" id="PRO_5032745973" evidence="1">
    <location>
        <begin position="21"/>
        <end position="437"/>
    </location>
</feature>
<accession>A0A812P2J1</accession>
<reference evidence="2" key="1">
    <citation type="submission" date="2021-02" db="EMBL/GenBank/DDBJ databases">
        <authorList>
            <person name="Dougan E. K."/>
            <person name="Rhodes N."/>
            <person name="Thang M."/>
            <person name="Chan C."/>
        </authorList>
    </citation>
    <scope>NUCLEOTIDE SEQUENCE</scope>
</reference>
<dbReference type="AlphaFoldDB" id="A0A812P2J1"/>
<sequence>MAVLVNIILLVACLWHLLRNQGTQYGKPVVPAGQDPKEFAVSELQAAFDAKNAPRYAGALELALEVNVDPDKIPCVYSLQKQPETFKIPVVQRGSSVITAQLCFILDYTGSMKEQINQAEKSCRSIVEAVKAMKFSHMPEASVDLEMAAVGYNDWDDKTASLGRPVVSVYGGNEIKKRHDPNIGLDEFNLGGKFTKDTDDIMKWIKQPLGSGGSIPEELTGALIAASHLPWSAKERLAVVITDAPCHGKAYSNDSHDPFCDKETGLTCTGKPEVPLLKLQEQNVQVVILHTGNAGAVKMCQKLLQTSPTLIQEKVSPSETADRLVNAMNTKLDLSPLTYLMKPFTREGLKEVAFNHEVELKVGGETTKHRVGSDGLIWLGKPSSAPVMTISRPGNAGLDEWWEAQTAGQELSRSFDVDQVYKLTMPCKKREQGDSMV</sequence>
<dbReference type="InterPro" id="IPR036465">
    <property type="entry name" value="vWFA_dom_sf"/>
</dbReference>
<keyword evidence="1" id="KW-0732">Signal</keyword>
<protein>
    <submittedName>
        <fullName evidence="2">MAP3K2 protein</fullName>
    </submittedName>
</protein>
<feature type="signal peptide" evidence="1">
    <location>
        <begin position="1"/>
        <end position="20"/>
    </location>
</feature>
<dbReference type="SUPFAM" id="SSF53300">
    <property type="entry name" value="vWA-like"/>
    <property type="match status" value="1"/>
</dbReference>